<keyword evidence="3" id="KW-1185">Reference proteome</keyword>
<dbReference type="STRING" id="763406.A0A1E3NTG3"/>
<dbReference type="GO" id="GO:0005684">
    <property type="term" value="C:U2-type spliceosomal complex"/>
    <property type="evidence" value="ECO:0007669"/>
    <property type="project" value="EnsemblFungi"/>
</dbReference>
<dbReference type="GeneID" id="30179303"/>
<dbReference type="AlphaFoldDB" id="A0A1E3NTG3"/>
<dbReference type="Proteomes" id="UP000094455">
    <property type="component" value="Unassembled WGS sequence"/>
</dbReference>
<gene>
    <name evidence="2" type="ORF">PICMEDRAFT_29988</name>
</gene>
<sequence>MSRHQLDLVVCSRLPGTRVGVLCSKCDGRCPTCDSYVNPQHVVRVCDDCSFGSLADTCIICGNAAKPGEAMHDAYYCTQCCLLERDRDGCPRVLNVGVSRSDNFYQQKKKGISN</sequence>
<accession>A0A1E3NTG3</accession>
<evidence type="ECO:0000256" key="1">
    <source>
        <dbReference type="ARBA" id="ARBA00008626"/>
    </source>
</evidence>
<dbReference type="PIRSF" id="PIRSF016468">
    <property type="entry name" value="PHF5"/>
    <property type="match status" value="1"/>
</dbReference>
<dbReference type="Pfam" id="PF03660">
    <property type="entry name" value="PHF5"/>
    <property type="match status" value="1"/>
</dbReference>
<dbReference type="GO" id="GO:0000245">
    <property type="term" value="P:spliceosomal complex assembly"/>
    <property type="evidence" value="ECO:0007669"/>
    <property type="project" value="EnsemblFungi"/>
</dbReference>
<comment type="similarity">
    <text evidence="1">Belongs to the PHF5 family.</text>
</comment>
<dbReference type="RefSeq" id="XP_019020419.1">
    <property type="nucleotide sequence ID" value="XM_019162616.1"/>
</dbReference>
<dbReference type="GO" id="GO:0005686">
    <property type="term" value="C:U2 snRNP"/>
    <property type="evidence" value="ECO:0007669"/>
    <property type="project" value="EnsemblFungi"/>
</dbReference>
<evidence type="ECO:0008006" key="4">
    <source>
        <dbReference type="Google" id="ProtNLM"/>
    </source>
</evidence>
<dbReference type="EMBL" id="KV454001">
    <property type="protein sequence ID" value="ODQ49306.1"/>
    <property type="molecule type" value="Genomic_DNA"/>
</dbReference>
<reference evidence="2 3" key="1">
    <citation type="journal article" date="2016" name="Proc. Natl. Acad. Sci. U.S.A.">
        <title>Comparative genomics of biotechnologically important yeasts.</title>
        <authorList>
            <person name="Riley R."/>
            <person name="Haridas S."/>
            <person name="Wolfe K.H."/>
            <person name="Lopes M.R."/>
            <person name="Hittinger C.T."/>
            <person name="Goeker M."/>
            <person name="Salamov A.A."/>
            <person name="Wisecaver J.H."/>
            <person name="Long T.M."/>
            <person name="Calvey C.H."/>
            <person name="Aerts A.L."/>
            <person name="Barry K.W."/>
            <person name="Choi C."/>
            <person name="Clum A."/>
            <person name="Coughlan A.Y."/>
            <person name="Deshpande S."/>
            <person name="Douglass A.P."/>
            <person name="Hanson S.J."/>
            <person name="Klenk H.-P."/>
            <person name="LaButti K.M."/>
            <person name="Lapidus A."/>
            <person name="Lindquist E.A."/>
            <person name="Lipzen A.M."/>
            <person name="Meier-Kolthoff J.P."/>
            <person name="Ohm R.A."/>
            <person name="Otillar R.P."/>
            <person name="Pangilinan J.L."/>
            <person name="Peng Y."/>
            <person name="Rokas A."/>
            <person name="Rosa C.A."/>
            <person name="Scheuner C."/>
            <person name="Sibirny A.A."/>
            <person name="Slot J.C."/>
            <person name="Stielow J.B."/>
            <person name="Sun H."/>
            <person name="Kurtzman C.P."/>
            <person name="Blackwell M."/>
            <person name="Grigoriev I.V."/>
            <person name="Jeffries T.W."/>
        </authorList>
    </citation>
    <scope>NUCLEOTIDE SEQUENCE [LARGE SCALE GENOMIC DNA]</scope>
    <source>
        <strain evidence="2 3">NRRL Y-2026</strain>
    </source>
</reference>
<evidence type="ECO:0000313" key="2">
    <source>
        <dbReference type="EMBL" id="ODQ49306.1"/>
    </source>
</evidence>
<organism evidence="2 3">
    <name type="scientific">Pichia membranifaciens NRRL Y-2026</name>
    <dbReference type="NCBI Taxonomy" id="763406"/>
    <lineage>
        <taxon>Eukaryota</taxon>
        <taxon>Fungi</taxon>
        <taxon>Dikarya</taxon>
        <taxon>Ascomycota</taxon>
        <taxon>Saccharomycotina</taxon>
        <taxon>Pichiomycetes</taxon>
        <taxon>Pichiales</taxon>
        <taxon>Pichiaceae</taxon>
        <taxon>Pichia</taxon>
    </lineage>
</organism>
<protein>
    <recommendedName>
        <fullName evidence="4">PHD finger-like domain-containing protein 5A</fullName>
    </recommendedName>
</protein>
<dbReference type="PANTHER" id="PTHR13120">
    <property type="entry name" value="PHD FINGER-LIKE DOMAIN-CONTAINING PROTEIN 5A"/>
    <property type="match status" value="1"/>
</dbReference>
<name>A0A1E3NTG3_9ASCO</name>
<dbReference type="InterPro" id="IPR005345">
    <property type="entry name" value="PHF5"/>
</dbReference>
<dbReference type="GO" id="GO:0009410">
    <property type="term" value="P:response to xenobiotic stimulus"/>
    <property type="evidence" value="ECO:0007669"/>
    <property type="project" value="EnsemblFungi"/>
</dbReference>
<dbReference type="OrthoDB" id="10248186at2759"/>
<proteinExistence type="inferred from homology"/>
<evidence type="ECO:0000313" key="3">
    <source>
        <dbReference type="Proteomes" id="UP000094455"/>
    </source>
</evidence>